<dbReference type="PANTHER" id="PTHR46825">
    <property type="entry name" value="D-ALANYL-D-ALANINE-CARBOXYPEPTIDASE/ENDOPEPTIDASE AMPH"/>
    <property type="match status" value="1"/>
</dbReference>
<evidence type="ECO:0000313" key="4">
    <source>
        <dbReference type="Proteomes" id="UP000637299"/>
    </source>
</evidence>
<comment type="caution">
    <text evidence="3">The sequence shown here is derived from an EMBL/GenBank/DDBJ whole genome shotgun (WGS) entry which is preliminary data.</text>
</comment>
<keyword evidence="4" id="KW-1185">Reference proteome</keyword>
<evidence type="ECO:0000313" key="3">
    <source>
        <dbReference type="EMBL" id="MBD8082234.1"/>
    </source>
</evidence>
<feature type="domain" description="Beta-lactamase-related" evidence="2">
    <location>
        <begin position="147"/>
        <end position="434"/>
    </location>
</feature>
<dbReference type="InterPro" id="IPR050491">
    <property type="entry name" value="AmpC-like"/>
</dbReference>
<dbReference type="Pfam" id="PF00144">
    <property type="entry name" value="Beta-lactamase"/>
    <property type="match status" value="1"/>
</dbReference>
<gene>
    <name evidence="3" type="ORF">IC610_07305</name>
</gene>
<protein>
    <submittedName>
        <fullName evidence="3">Beta-lactamase family protein</fullName>
    </submittedName>
</protein>
<feature type="signal peptide" evidence="1">
    <location>
        <begin position="1"/>
        <end position="19"/>
    </location>
</feature>
<dbReference type="EMBL" id="JACYFS010000001">
    <property type="protein sequence ID" value="MBD8082234.1"/>
    <property type="molecule type" value="Genomic_DNA"/>
</dbReference>
<dbReference type="Gene3D" id="3.40.710.10">
    <property type="entry name" value="DD-peptidase/beta-lactamase superfamily"/>
    <property type="match status" value="1"/>
</dbReference>
<dbReference type="InterPro" id="IPR001466">
    <property type="entry name" value="Beta-lactam-related"/>
</dbReference>
<evidence type="ECO:0000256" key="1">
    <source>
        <dbReference type="SAM" id="SignalP"/>
    </source>
</evidence>
<feature type="chain" id="PRO_5045165095" evidence="1">
    <location>
        <begin position="20"/>
        <end position="463"/>
    </location>
</feature>
<accession>A0ABR8ZA99</accession>
<name>A0ABR8ZA99_9FLAO</name>
<keyword evidence="1" id="KW-0732">Signal</keyword>
<dbReference type="PANTHER" id="PTHR46825:SF9">
    <property type="entry name" value="BETA-LACTAMASE-RELATED DOMAIN-CONTAINING PROTEIN"/>
    <property type="match status" value="1"/>
</dbReference>
<dbReference type="Proteomes" id="UP000637299">
    <property type="component" value="Unassembled WGS sequence"/>
</dbReference>
<evidence type="ECO:0000259" key="2">
    <source>
        <dbReference type="Pfam" id="PF00144"/>
    </source>
</evidence>
<organism evidence="3 4">
    <name type="scientific">Chryseobacterium caseinilyticum</name>
    <dbReference type="NCBI Taxonomy" id="2771428"/>
    <lineage>
        <taxon>Bacteria</taxon>
        <taxon>Pseudomonadati</taxon>
        <taxon>Bacteroidota</taxon>
        <taxon>Flavobacteriia</taxon>
        <taxon>Flavobacteriales</taxon>
        <taxon>Weeksellaceae</taxon>
        <taxon>Chryseobacterium group</taxon>
        <taxon>Chryseobacterium</taxon>
    </lineage>
</organism>
<dbReference type="InterPro" id="IPR012338">
    <property type="entry name" value="Beta-lactam/transpept-like"/>
</dbReference>
<sequence>MKIRFFFLLIHLASISLLAQQITGSWKGDLEVQGNILPLIINIQKDTDGYKSTLDSPLQGAEGIPLEKTLFVNNTLSFEQTAMNAKFTGTLKDSEITGTFNQNGMTLPLRLKPFDKTKNEDKTLEILKLSNTTESLKKINDYISFVEKNNVLAGEVSIFKEGKEIYSKNFGEKNLPDFKNSNQVFQIGSVSKTMTAIIIFKLIENKQLSLSDQLSQFYPQIPGSDKITISHLLNHSAGLGDYVQGKDDPKWLVKKITDQQIVDRIIDQGTLFEPGKNQQYSNSGYYLLTKILEKVSKKSYAENLNEYIIKPLQLKQFYTAGKKPSNVHTSYFYDKKWLPVTDFNFNNIVGVGDIATTPYNLNLIINAIFDRKIVSEESLNSIMPDTQRFGKGLAVVPFHSKIFVGHSGGTYGTNSLMIYNGEDDISISYSLNADRIGIAGNEFVVALFSFLYGVDYEFPKINK</sequence>
<reference evidence="3 4" key="1">
    <citation type="submission" date="2020-09" db="EMBL/GenBank/DDBJ databases">
        <title>Genome seq and assembly of Chryseobacterium sp.</title>
        <authorList>
            <person name="Chhetri G."/>
        </authorList>
    </citation>
    <scope>NUCLEOTIDE SEQUENCE [LARGE SCALE GENOMIC DNA]</scope>
    <source>
        <strain evidence="3 4">GCR10</strain>
    </source>
</reference>
<dbReference type="SUPFAM" id="SSF56601">
    <property type="entry name" value="beta-lactamase/transpeptidase-like"/>
    <property type="match status" value="1"/>
</dbReference>
<proteinExistence type="predicted"/>
<dbReference type="RefSeq" id="WP_191735912.1">
    <property type="nucleotide sequence ID" value="NZ_JACYFS010000001.1"/>
</dbReference>